<evidence type="ECO:0000313" key="3">
    <source>
        <dbReference type="Proteomes" id="UP000053831"/>
    </source>
</evidence>
<dbReference type="Proteomes" id="UP000053831">
    <property type="component" value="Unassembled WGS sequence"/>
</dbReference>
<feature type="region of interest" description="Disordered" evidence="1">
    <location>
        <begin position="84"/>
        <end position="120"/>
    </location>
</feature>
<comment type="caution">
    <text evidence="2">The sequence shown here is derived from an EMBL/GenBank/DDBJ whole genome shotgun (WGS) entry which is preliminary data.</text>
</comment>
<sequence>MSAFTIQPLSKPAAFFSDAKAGFSLVEGAGQTLYWKNCYVLVFRTGENKTPVAKHEVGDGQALLPVGLDAFLGGPAGKFKAMSVEQEEEAAEAAEAGEGGEKDGGKHKDEGERKAVKKRKVCSACKGRGYVEES</sequence>
<dbReference type="AlphaFoldDB" id="A0A0M8N2E3"/>
<keyword evidence="3" id="KW-1185">Reference proteome</keyword>
<evidence type="ECO:0000256" key="1">
    <source>
        <dbReference type="SAM" id="MobiDB-lite"/>
    </source>
</evidence>
<gene>
    <name evidence="2" type="ORF">ESCO_000927</name>
</gene>
<proteinExistence type="predicted"/>
<evidence type="ECO:0000313" key="2">
    <source>
        <dbReference type="EMBL" id="KOS18550.1"/>
    </source>
</evidence>
<dbReference type="OrthoDB" id="5240646at2759"/>
<accession>A0A0M8N2E3</accession>
<name>A0A0M8N2E3_ESCWE</name>
<dbReference type="EMBL" id="LGSR01000020">
    <property type="protein sequence ID" value="KOS18550.1"/>
    <property type="molecule type" value="Genomic_DNA"/>
</dbReference>
<protein>
    <submittedName>
        <fullName evidence="2">Uncharacterized protein</fullName>
    </submittedName>
</protein>
<reference evidence="2 3" key="1">
    <citation type="submission" date="2015-07" db="EMBL/GenBank/DDBJ databases">
        <title>The genome of the fungus Escovopsis weberi, a specialized disease agent of ant agriculture.</title>
        <authorList>
            <person name="de Man T.J."/>
            <person name="Stajich J.E."/>
            <person name="Kubicek C.P."/>
            <person name="Chenthamara K."/>
            <person name="Atanasova L."/>
            <person name="Druzhinina I.S."/>
            <person name="Birnbaum S."/>
            <person name="Barribeau S.M."/>
            <person name="Teiling C."/>
            <person name="Suen G."/>
            <person name="Currie C."/>
            <person name="Gerardo N.M."/>
        </authorList>
    </citation>
    <scope>NUCLEOTIDE SEQUENCE [LARGE SCALE GENOMIC DNA]</scope>
</reference>
<organism evidence="2 3">
    <name type="scientific">Escovopsis weberi</name>
    <dbReference type="NCBI Taxonomy" id="150374"/>
    <lineage>
        <taxon>Eukaryota</taxon>
        <taxon>Fungi</taxon>
        <taxon>Dikarya</taxon>
        <taxon>Ascomycota</taxon>
        <taxon>Pezizomycotina</taxon>
        <taxon>Sordariomycetes</taxon>
        <taxon>Hypocreomycetidae</taxon>
        <taxon>Hypocreales</taxon>
        <taxon>Hypocreaceae</taxon>
        <taxon>Escovopsis</taxon>
    </lineage>
</organism>
<feature type="compositionally biased region" description="Basic and acidic residues" evidence="1">
    <location>
        <begin position="99"/>
        <end position="114"/>
    </location>
</feature>